<dbReference type="RefSeq" id="WP_066240544.1">
    <property type="nucleotide sequence ID" value="NZ_LSGP01000017.1"/>
</dbReference>
<feature type="signal peptide" evidence="2">
    <location>
        <begin position="1"/>
        <end position="21"/>
    </location>
</feature>
<dbReference type="GO" id="GO:0030288">
    <property type="term" value="C:outer membrane-bounded periplasmic space"/>
    <property type="evidence" value="ECO:0007669"/>
    <property type="project" value="TreeGrafter"/>
</dbReference>
<dbReference type="GO" id="GO:0030976">
    <property type="term" value="F:thiamine pyrophosphate binding"/>
    <property type="evidence" value="ECO:0007669"/>
    <property type="project" value="TreeGrafter"/>
</dbReference>
<dbReference type="STRING" id="1794912.AXX12_05795"/>
<evidence type="ECO:0000313" key="3">
    <source>
        <dbReference type="EMBL" id="KYZ75953.1"/>
    </source>
</evidence>
<organism evidence="3 4">
    <name type="scientific">Anaerosporomusa subterranea</name>
    <dbReference type="NCBI Taxonomy" id="1794912"/>
    <lineage>
        <taxon>Bacteria</taxon>
        <taxon>Bacillati</taxon>
        <taxon>Bacillota</taxon>
        <taxon>Negativicutes</taxon>
        <taxon>Acetonemataceae</taxon>
        <taxon>Anaerosporomusa</taxon>
    </lineage>
</organism>
<dbReference type="PROSITE" id="PS51257">
    <property type="entry name" value="PROKAR_LIPOPROTEIN"/>
    <property type="match status" value="1"/>
</dbReference>
<dbReference type="Pfam" id="PF13343">
    <property type="entry name" value="SBP_bac_6"/>
    <property type="match status" value="1"/>
</dbReference>
<feature type="chain" id="PRO_5038982091" evidence="2">
    <location>
        <begin position="22"/>
        <end position="343"/>
    </location>
</feature>
<dbReference type="SUPFAM" id="SSF53850">
    <property type="entry name" value="Periplasmic binding protein-like II"/>
    <property type="match status" value="1"/>
</dbReference>
<reference evidence="3 4" key="1">
    <citation type="submission" date="2016-02" db="EMBL/GenBank/DDBJ databases">
        <title>Anaerosporomusa subterraneum gen. nov., sp. nov., a spore-forming obligate anaerobe isolated from saprolite.</title>
        <authorList>
            <person name="Choi J.K."/>
            <person name="Shah M."/>
            <person name="Yee N."/>
        </authorList>
    </citation>
    <scope>NUCLEOTIDE SEQUENCE [LARGE SCALE GENOMIC DNA]</scope>
    <source>
        <strain evidence="3 4">RU4</strain>
    </source>
</reference>
<evidence type="ECO:0000256" key="1">
    <source>
        <dbReference type="ARBA" id="ARBA00022729"/>
    </source>
</evidence>
<protein>
    <submittedName>
        <fullName evidence="3">Iron ABC transporter substrate-binding protein</fullName>
    </submittedName>
</protein>
<sequence length="343" mass="37152">MSRSKKLIALVLSIVMLAGLAAGCGGAKEEAKKQLQLTLYCGLMEDHMVMTVKEFEKDTGIKVSAVRMSSGEILGRLKAEKNSPKASIWWGGPADGFIQAKADGLLDKYVSSNAAMIPAKFKDAEGYWTGIYVGYLGFVSNKKLLDEKKVSLPQSWQDLLKPEFKGQITMANPGSSGTAYTMLATIVQLMGEEKGLAYMKQLDQQIKTYPKSGTAPGRMVGTGEATVGITFLHDGIKYREEGMKDLVLSAPSEGTGYETGAVAMVKGGPDQEAAKKFIDWILTKKGQELGQAAGSYQFLTNPEAAAPKQAAEIKDVKLINYDLSWAGNNRTKLVEKWSQAVKK</sequence>
<dbReference type="Proteomes" id="UP000076268">
    <property type="component" value="Unassembled WGS sequence"/>
</dbReference>
<comment type="caution">
    <text evidence="3">The sequence shown here is derived from an EMBL/GenBank/DDBJ whole genome shotgun (WGS) entry which is preliminary data.</text>
</comment>
<gene>
    <name evidence="3" type="ORF">AXX12_05795</name>
</gene>
<evidence type="ECO:0000256" key="2">
    <source>
        <dbReference type="SAM" id="SignalP"/>
    </source>
</evidence>
<proteinExistence type="predicted"/>
<dbReference type="PANTHER" id="PTHR30006:SF2">
    <property type="entry name" value="ABC TRANSPORTER SUBSTRATE-BINDING PROTEIN"/>
    <property type="match status" value="1"/>
</dbReference>
<dbReference type="AlphaFoldDB" id="A0A154BPK0"/>
<dbReference type="EMBL" id="LSGP01000017">
    <property type="protein sequence ID" value="KYZ75953.1"/>
    <property type="molecule type" value="Genomic_DNA"/>
</dbReference>
<dbReference type="CDD" id="cd13544">
    <property type="entry name" value="PBP2_Fbp_like_1"/>
    <property type="match status" value="1"/>
</dbReference>
<dbReference type="PANTHER" id="PTHR30006">
    <property type="entry name" value="THIAMINE-BINDING PERIPLASMIC PROTEIN-RELATED"/>
    <property type="match status" value="1"/>
</dbReference>
<keyword evidence="4" id="KW-1185">Reference proteome</keyword>
<dbReference type="Gene3D" id="3.40.190.10">
    <property type="entry name" value="Periplasmic binding protein-like II"/>
    <property type="match status" value="2"/>
</dbReference>
<dbReference type="GO" id="GO:0030975">
    <property type="term" value="F:thiamine binding"/>
    <property type="evidence" value="ECO:0007669"/>
    <property type="project" value="TreeGrafter"/>
</dbReference>
<evidence type="ECO:0000313" key="4">
    <source>
        <dbReference type="Proteomes" id="UP000076268"/>
    </source>
</evidence>
<dbReference type="OrthoDB" id="179400at2"/>
<dbReference type="PIRSF" id="PIRSF002825">
    <property type="entry name" value="CfbpA"/>
    <property type="match status" value="1"/>
</dbReference>
<keyword evidence="1 2" id="KW-0732">Signal</keyword>
<dbReference type="GO" id="GO:0015888">
    <property type="term" value="P:thiamine transport"/>
    <property type="evidence" value="ECO:0007669"/>
    <property type="project" value="TreeGrafter"/>
</dbReference>
<dbReference type="InterPro" id="IPR026045">
    <property type="entry name" value="Ferric-bd"/>
</dbReference>
<name>A0A154BPK0_ANASB</name>
<accession>A0A154BPK0</accession>